<feature type="compositionally biased region" description="Low complexity" evidence="3">
    <location>
        <begin position="1"/>
        <end position="23"/>
    </location>
</feature>
<evidence type="ECO:0000256" key="3">
    <source>
        <dbReference type="SAM" id="MobiDB-lite"/>
    </source>
</evidence>
<keyword evidence="1" id="KW-0805">Transcription regulation</keyword>
<evidence type="ECO:0000256" key="4">
    <source>
        <dbReference type="SAM" id="Phobius"/>
    </source>
</evidence>
<comment type="caution">
    <text evidence="6">The sequence shown here is derived from an EMBL/GenBank/DDBJ whole genome shotgun (WGS) entry which is preliminary data.</text>
</comment>
<protein>
    <submittedName>
        <fullName evidence="6">Zf-HC2 domain-containing protein</fullName>
    </submittedName>
</protein>
<dbReference type="InterPro" id="IPR027383">
    <property type="entry name" value="Znf_put"/>
</dbReference>
<evidence type="ECO:0000313" key="7">
    <source>
        <dbReference type="Proteomes" id="UP001422759"/>
    </source>
</evidence>
<feature type="region of interest" description="Disordered" evidence="3">
    <location>
        <begin position="1"/>
        <end position="38"/>
    </location>
</feature>
<keyword evidence="7" id="KW-1185">Reference proteome</keyword>
<evidence type="ECO:0000259" key="5">
    <source>
        <dbReference type="Pfam" id="PF13490"/>
    </source>
</evidence>
<dbReference type="RefSeq" id="WP_344469179.1">
    <property type="nucleotide sequence ID" value="NZ_BAAANT010000057.1"/>
</dbReference>
<dbReference type="Gene3D" id="1.10.10.1320">
    <property type="entry name" value="Anti-sigma factor, zinc-finger domain"/>
    <property type="match status" value="1"/>
</dbReference>
<keyword evidence="2" id="KW-0804">Transcription</keyword>
<gene>
    <name evidence="6" type="ORF">GCM10009760_58970</name>
</gene>
<dbReference type="Pfam" id="PF13490">
    <property type="entry name" value="zf-HC2"/>
    <property type="match status" value="1"/>
</dbReference>
<organism evidence="6 7">
    <name type="scientific">Kitasatospora kazusensis</name>
    <dbReference type="NCBI Taxonomy" id="407974"/>
    <lineage>
        <taxon>Bacteria</taxon>
        <taxon>Bacillati</taxon>
        <taxon>Actinomycetota</taxon>
        <taxon>Actinomycetes</taxon>
        <taxon>Kitasatosporales</taxon>
        <taxon>Streptomycetaceae</taxon>
        <taxon>Kitasatospora</taxon>
    </lineage>
</organism>
<evidence type="ECO:0000313" key="6">
    <source>
        <dbReference type="EMBL" id="GAA2157138.1"/>
    </source>
</evidence>
<dbReference type="EMBL" id="BAAANT010000057">
    <property type="protein sequence ID" value="GAA2157138.1"/>
    <property type="molecule type" value="Genomic_DNA"/>
</dbReference>
<accession>A0ABP5M2F8</accession>
<sequence length="267" mass="27382">MTSPQNPQTPQTPQTPQNPQSPRTPHEPPTPGTPRTPEELHLDVGAYLLGVLDPAERLEFEEHLADCATCTAEAGRLGGLEPILAELAAAGLPPGESRATPEPSGQLLDRLVGEVAATRRRSRTRRLVLAAAAAVLIVGGPVATATLNGASAPQAVAAAQQFSATDPATGTSATVGVTARTWGSQINLSLSLGTVQGPLSCDLVAVSRTGERQTVTTWSVPPAAYTTLRTTGGAGLPPGAIDHFELRTLDTANRLLLSVPAAPGPAS</sequence>
<feature type="domain" description="Putative zinc-finger" evidence="5">
    <location>
        <begin position="43"/>
        <end position="70"/>
    </location>
</feature>
<keyword evidence="4" id="KW-0472">Membrane</keyword>
<keyword evidence="4" id="KW-0812">Transmembrane</keyword>
<reference evidence="7" key="1">
    <citation type="journal article" date="2019" name="Int. J. Syst. Evol. Microbiol.">
        <title>The Global Catalogue of Microorganisms (GCM) 10K type strain sequencing project: providing services to taxonomists for standard genome sequencing and annotation.</title>
        <authorList>
            <consortium name="The Broad Institute Genomics Platform"/>
            <consortium name="The Broad Institute Genome Sequencing Center for Infectious Disease"/>
            <person name="Wu L."/>
            <person name="Ma J."/>
        </authorList>
    </citation>
    <scope>NUCLEOTIDE SEQUENCE [LARGE SCALE GENOMIC DNA]</scope>
    <source>
        <strain evidence="7">JCM 14560</strain>
    </source>
</reference>
<feature type="transmembrane region" description="Helical" evidence="4">
    <location>
        <begin position="127"/>
        <end position="147"/>
    </location>
</feature>
<name>A0ABP5M2F8_9ACTN</name>
<dbReference type="InterPro" id="IPR041916">
    <property type="entry name" value="Anti_sigma_zinc_sf"/>
</dbReference>
<evidence type="ECO:0000256" key="1">
    <source>
        <dbReference type="ARBA" id="ARBA00023015"/>
    </source>
</evidence>
<proteinExistence type="predicted"/>
<evidence type="ECO:0000256" key="2">
    <source>
        <dbReference type="ARBA" id="ARBA00023163"/>
    </source>
</evidence>
<dbReference type="Proteomes" id="UP001422759">
    <property type="component" value="Unassembled WGS sequence"/>
</dbReference>
<keyword evidence="4" id="KW-1133">Transmembrane helix</keyword>